<dbReference type="PATRIC" id="fig|1126833.4.peg.3693"/>
<sequence length="396" mass="41894">MTSSVHYAVKKERSASWALFSLTLGAFAIGMTEFVIMGLLTNIADDLQVSISSAGQLITGYALGVAAGGPIMTVLTYRMPRKQLLCALMVIFIAGNVLAALSSNYTILMIARIVTSFAHGTFFGIGSVVATGLVKPEKRASAIAMMMAGLTIANILGVPFGTFIGQQFGWSATFWVVAAFGTVAFLGVALLVPSVSSSDSQLNLGREFHAFRKPQVMLALAMSIFGFGGVFTAFTYIAPILQDITGFREDQIPYILLLFGVGVTLGNLLGGKLADRRLMPSLMVCLALLTAILIVFYFTDHLKAATVVTIFLWGTFSFAIVPGLQMRVLDMAKDAPSLASTVNHSALNLSNAGGAFLGGLTVSGIGLQYVPLAAAIIAVIGLLITITSYTMERLTK</sequence>
<organism evidence="9 10">
    <name type="scientific">Paenibacillus beijingensis</name>
    <dbReference type="NCBI Taxonomy" id="1126833"/>
    <lineage>
        <taxon>Bacteria</taxon>
        <taxon>Bacillati</taxon>
        <taxon>Bacillota</taxon>
        <taxon>Bacilli</taxon>
        <taxon>Bacillales</taxon>
        <taxon>Paenibacillaceae</taxon>
        <taxon>Paenibacillus</taxon>
    </lineage>
</organism>
<dbReference type="PANTHER" id="PTHR43124:SF8">
    <property type="entry name" value="INNER MEMBRANE TRANSPORT PROTEIN YDHP"/>
    <property type="match status" value="1"/>
</dbReference>
<feature type="transmembrane region" description="Helical" evidence="7">
    <location>
        <begin position="304"/>
        <end position="324"/>
    </location>
</feature>
<keyword evidence="5 7" id="KW-1133">Transmembrane helix</keyword>
<feature type="transmembrane region" description="Helical" evidence="7">
    <location>
        <begin position="60"/>
        <end position="77"/>
    </location>
</feature>
<evidence type="ECO:0000313" key="10">
    <source>
        <dbReference type="Proteomes" id="UP000032633"/>
    </source>
</evidence>
<evidence type="ECO:0000259" key="8">
    <source>
        <dbReference type="PROSITE" id="PS50850"/>
    </source>
</evidence>
<dbReference type="AlphaFoldDB" id="A0A0D5NR52"/>
<reference evidence="9 10" key="1">
    <citation type="journal article" date="2015" name="J. Biotechnol.">
        <title>Complete genome sequence of Paenibacillus beijingensis 7188(T) (=DSM 24997(T)), a novel rhizobacterium from jujube garden soil.</title>
        <authorList>
            <person name="Kwak Y."/>
            <person name="Shin J.H."/>
        </authorList>
    </citation>
    <scope>NUCLEOTIDE SEQUENCE [LARGE SCALE GENOMIC DNA]</scope>
    <source>
        <strain evidence="9 10">DSM 24997</strain>
    </source>
</reference>
<protein>
    <submittedName>
        <fullName evidence="9">Arabinose transporter permease</fullName>
    </submittedName>
</protein>
<dbReference type="GO" id="GO:0005886">
    <property type="term" value="C:plasma membrane"/>
    <property type="evidence" value="ECO:0007669"/>
    <property type="project" value="UniProtKB-SubCell"/>
</dbReference>
<dbReference type="InterPro" id="IPR020846">
    <property type="entry name" value="MFS_dom"/>
</dbReference>
<feature type="transmembrane region" description="Helical" evidence="7">
    <location>
        <begin position="17"/>
        <end position="40"/>
    </location>
</feature>
<feature type="transmembrane region" description="Helical" evidence="7">
    <location>
        <begin position="345"/>
        <end position="366"/>
    </location>
</feature>
<keyword evidence="3" id="KW-1003">Cell membrane</keyword>
<keyword evidence="10" id="KW-1185">Reference proteome</keyword>
<comment type="subcellular location">
    <subcellularLocation>
        <location evidence="1">Cell membrane</location>
        <topology evidence="1">Multi-pass membrane protein</topology>
    </subcellularLocation>
</comment>
<dbReference type="Pfam" id="PF07690">
    <property type="entry name" value="MFS_1"/>
    <property type="match status" value="1"/>
</dbReference>
<evidence type="ECO:0000256" key="4">
    <source>
        <dbReference type="ARBA" id="ARBA00022692"/>
    </source>
</evidence>
<feature type="transmembrane region" description="Helical" evidence="7">
    <location>
        <begin position="216"/>
        <end position="239"/>
    </location>
</feature>
<gene>
    <name evidence="9" type="ORF">VN24_16835</name>
</gene>
<keyword evidence="2" id="KW-0813">Transport</keyword>
<feature type="transmembrane region" description="Helical" evidence="7">
    <location>
        <begin position="281"/>
        <end position="298"/>
    </location>
</feature>
<dbReference type="PANTHER" id="PTHR43124">
    <property type="entry name" value="PURINE EFFLUX PUMP PBUE"/>
    <property type="match status" value="1"/>
</dbReference>
<feature type="domain" description="Major facilitator superfamily (MFS) profile" evidence="8">
    <location>
        <begin position="18"/>
        <end position="393"/>
    </location>
</feature>
<evidence type="ECO:0000313" key="9">
    <source>
        <dbReference type="EMBL" id="AJY77804.1"/>
    </source>
</evidence>
<dbReference type="SUPFAM" id="SSF103473">
    <property type="entry name" value="MFS general substrate transporter"/>
    <property type="match status" value="1"/>
</dbReference>
<dbReference type="Proteomes" id="UP000032633">
    <property type="component" value="Chromosome"/>
</dbReference>
<feature type="transmembrane region" description="Helical" evidence="7">
    <location>
        <begin position="84"/>
        <end position="101"/>
    </location>
</feature>
<dbReference type="HOGENOM" id="CLU_001265_61_2_9"/>
<dbReference type="GO" id="GO:0022857">
    <property type="term" value="F:transmembrane transporter activity"/>
    <property type="evidence" value="ECO:0007669"/>
    <property type="project" value="InterPro"/>
</dbReference>
<dbReference type="InterPro" id="IPR036259">
    <property type="entry name" value="MFS_trans_sf"/>
</dbReference>
<keyword evidence="4 7" id="KW-0812">Transmembrane</keyword>
<keyword evidence="6 7" id="KW-0472">Membrane</keyword>
<evidence type="ECO:0000256" key="6">
    <source>
        <dbReference type="ARBA" id="ARBA00023136"/>
    </source>
</evidence>
<dbReference type="Gene3D" id="1.20.1250.20">
    <property type="entry name" value="MFS general substrate transporter like domains"/>
    <property type="match status" value="1"/>
</dbReference>
<dbReference type="KEGG" id="pbj:VN24_16835"/>
<feature type="transmembrane region" description="Helical" evidence="7">
    <location>
        <begin position="142"/>
        <end position="160"/>
    </location>
</feature>
<feature type="transmembrane region" description="Helical" evidence="7">
    <location>
        <begin position="172"/>
        <end position="195"/>
    </location>
</feature>
<proteinExistence type="predicted"/>
<evidence type="ECO:0000256" key="2">
    <source>
        <dbReference type="ARBA" id="ARBA00022448"/>
    </source>
</evidence>
<evidence type="ECO:0000256" key="1">
    <source>
        <dbReference type="ARBA" id="ARBA00004651"/>
    </source>
</evidence>
<feature type="transmembrane region" description="Helical" evidence="7">
    <location>
        <begin position="251"/>
        <end position="269"/>
    </location>
</feature>
<name>A0A0D5NR52_9BACL</name>
<dbReference type="InterPro" id="IPR011701">
    <property type="entry name" value="MFS"/>
</dbReference>
<feature type="transmembrane region" description="Helical" evidence="7">
    <location>
        <begin position="107"/>
        <end position="130"/>
    </location>
</feature>
<dbReference type="InterPro" id="IPR050189">
    <property type="entry name" value="MFS_Efflux_Transporters"/>
</dbReference>
<dbReference type="PROSITE" id="PS50850">
    <property type="entry name" value="MFS"/>
    <property type="match status" value="1"/>
</dbReference>
<evidence type="ECO:0000256" key="3">
    <source>
        <dbReference type="ARBA" id="ARBA00022475"/>
    </source>
</evidence>
<dbReference type="CDD" id="cd17324">
    <property type="entry name" value="MFS_NepI_like"/>
    <property type="match status" value="1"/>
</dbReference>
<accession>A0A0D5NR52</accession>
<feature type="transmembrane region" description="Helical" evidence="7">
    <location>
        <begin position="372"/>
        <end position="391"/>
    </location>
</feature>
<evidence type="ECO:0000256" key="5">
    <source>
        <dbReference type="ARBA" id="ARBA00022989"/>
    </source>
</evidence>
<dbReference type="EMBL" id="CP011058">
    <property type="protein sequence ID" value="AJY77804.1"/>
    <property type="molecule type" value="Genomic_DNA"/>
</dbReference>
<evidence type="ECO:0000256" key="7">
    <source>
        <dbReference type="SAM" id="Phobius"/>
    </source>
</evidence>
<reference evidence="10" key="2">
    <citation type="submission" date="2015-03" db="EMBL/GenBank/DDBJ databases">
        <title>Genome sequence of Paenibacillus beijingensis strain DSM 24997T.</title>
        <authorList>
            <person name="Kwak Y."/>
            <person name="Shin J.-H."/>
        </authorList>
    </citation>
    <scope>NUCLEOTIDE SEQUENCE [LARGE SCALE GENOMIC DNA]</scope>
    <source>
        <strain evidence="10">DSM 24997</strain>
    </source>
</reference>